<organism evidence="1 2">
    <name type="scientific">Laccaria amethystina LaAM-08-1</name>
    <dbReference type="NCBI Taxonomy" id="1095629"/>
    <lineage>
        <taxon>Eukaryota</taxon>
        <taxon>Fungi</taxon>
        <taxon>Dikarya</taxon>
        <taxon>Basidiomycota</taxon>
        <taxon>Agaricomycotina</taxon>
        <taxon>Agaricomycetes</taxon>
        <taxon>Agaricomycetidae</taxon>
        <taxon>Agaricales</taxon>
        <taxon>Agaricineae</taxon>
        <taxon>Hydnangiaceae</taxon>
        <taxon>Laccaria</taxon>
    </lineage>
</organism>
<gene>
    <name evidence="1" type="ORF">K443DRAFT_58300</name>
</gene>
<keyword evidence="2" id="KW-1185">Reference proteome</keyword>
<evidence type="ECO:0000313" key="1">
    <source>
        <dbReference type="EMBL" id="KIJ93243.1"/>
    </source>
</evidence>
<sequence length="104" mass="11741">FGPAFNTKGGGWFFYHYARVSIYITDANRYAMERSQTNFKVWFWSRDGCDVQSHHFGAQNIIINLTLAGSTYSQGTGYPSTCTTSIIGNASAFTYVYFDFASIR</sequence>
<protein>
    <submittedName>
        <fullName evidence="1">Glycoside hydrolase family 16 protein</fullName>
    </submittedName>
</protein>
<proteinExistence type="predicted"/>
<dbReference type="Gene3D" id="2.60.120.200">
    <property type="match status" value="1"/>
</dbReference>
<reference evidence="1 2" key="1">
    <citation type="submission" date="2014-04" db="EMBL/GenBank/DDBJ databases">
        <authorList>
            <consortium name="DOE Joint Genome Institute"/>
            <person name="Kuo A."/>
            <person name="Kohler A."/>
            <person name="Nagy L.G."/>
            <person name="Floudas D."/>
            <person name="Copeland A."/>
            <person name="Barry K.W."/>
            <person name="Cichocki N."/>
            <person name="Veneault-Fourrey C."/>
            <person name="LaButti K."/>
            <person name="Lindquist E.A."/>
            <person name="Lipzen A."/>
            <person name="Lundell T."/>
            <person name="Morin E."/>
            <person name="Murat C."/>
            <person name="Sun H."/>
            <person name="Tunlid A."/>
            <person name="Henrissat B."/>
            <person name="Grigoriev I.V."/>
            <person name="Hibbett D.S."/>
            <person name="Martin F."/>
            <person name="Nordberg H.P."/>
            <person name="Cantor M.N."/>
            <person name="Hua S.X."/>
        </authorList>
    </citation>
    <scope>NUCLEOTIDE SEQUENCE [LARGE SCALE GENOMIC DNA]</scope>
    <source>
        <strain evidence="1 2">LaAM-08-1</strain>
    </source>
</reference>
<dbReference type="STRING" id="1095629.A0A0C9WWM9"/>
<feature type="non-terminal residue" evidence="1">
    <location>
        <position position="1"/>
    </location>
</feature>
<name>A0A0C9WWM9_9AGAR</name>
<dbReference type="Pfam" id="PF26113">
    <property type="entry name" value="GH16_XgeA"/>
    <property type="match status" value="1"/>
</dbReference>
<dbReference type="GO" id="GO:0016787">
    <property type="term" value="F:hydrolase activity"/>
    <property type="evidence" value="ECO:0007669"/>
    <property type="project" value="UniProtKB-KW"/>
</dbReference>
<reference evidence="2" key="2">
    <citation type="submission" date="2015-01" db="EMBL/GenBank/DDBJ databases">
        <title>Evolutionary Origins and Diversification of the Mycorrhizal Mutualists.</title>
        <authorList>
            <consortium name="DOE Joint Genome Institute"/>
            <consortium name="Mycorrhizal Genomics Consortium"/>
            <person name="Kohler A."/>
            <person name="Kuo A."/>
            <person name="Nagy L.G."/>
            <person name="Floudas D."/>
            <person name="Copeland A."/>
            <person name="Barry K.W."/>
            <person name="Cichocki N."/>
            <person name="Veneault-Fourrey C."/>
            <person name="LaButti K."/>
            <person name="Lindquist E.A."/>
            <person name="Lipzen A."/>
            <person name="Lundell T."/>
            <person name="Morin E."/>
            <person name="Murat C."/>
            <person name="Riley R."/>
            <person name="Ohm R."/>
            <person name="Sun H."/>
            <person name="Tunlid A."/>
            <person name="Henrissat B."/>
            <person name="Grigoriev I.V."/>
            <person name="Hibbett D.S."/>
            <person name="Martin F."/>
        </authorList>
    </citation>
    <scope>NUCLEOTIDE SEQUENCE [LARGE SCALE GENOMIC DNA]</scope>
    <source>
        <strain evidence="2">LaAM-08-1</strain>
    </source>
</reference>
<evidence type="ECO:0000313" key="2">
    <source>
        <dbReference type="Proteomes" id="UP000054477"/>
    </source>
</evidence>
<dbReference type="AlphaFoldDB" id="A0A0C9WWM9"/>
<dbReference type="EMBL" id="KN838856">
    <property type="protein sequence ID" value="KIJ93243.1"/>
    <property type="molecule type" value="Genomic_DNA"/>
</dbReference>
<feature type="non-terminal residue" evidence="1">
    <location>
        <position position="104"/>
    </location>
</feature>
<keyword evidence="1" id="KW-0378">Hydrolase</keyword>
<dbReference type="HOGENOM" id="CLU_2256430_0_0_1"/>
<accession>A0A0C9WWM9</accession>
<dbReference type="Proteomes" id="UP000054477">
    <property type="component" value="Unassembled WGS sequence"/>
</dbReference>
<dbReference type="OrthoDB" id="192832at2759"/>